<organism evidence="2 3">
    <name type="scientific">Leptolyngbya cf. ectocarpi LEGE 11479</name>
    <dbReference type="NCBI Taxonomy" id="1828722"/>
    <lineage>
        <taxon>Bacteria</taxon>
        <taxon>Bacillati</taxon>
        <taxon>Cyanobacteriota</taxon>
        <taxon>Cyanophyceae</taxon>
        <taxon>Leptolyngbyales</taxon>
        <taxon>Leptolyngbyaceae</taxon>
        <taxon>Leptolyngbya group</taxon>
        <taxon>Leptolyngbya</taxon>
    </lineage>
</organism>
<proteinExistence type="predicted"/>
<dbReference type="PROSITE" id="PS50005">
    <property type="entry name" value="TPR"/>
    <property type="match status" value="1"/>
</dbReference>
<gene>
    <name evidence="2" type="ORF">IQ260_22905</name>
</gene>
<dbReference type="Pfam" id="PF13424">
    <property type="entry name" value="TPR_12"/>
    <property type="match status" value="2"/>
</dbReference>
<dbReference type="RefSeq" id="WP_193995399.1">
    <property type="nucleotide sequence ID" value="NZ_JADEXP010000281.1"/>
</dbReference>
<dbReference type="InterPro" id="IPR011990">
    <property type="entry name" value="TPR-like_helical_dom_sf"/>
</dbReference>
<dbReference type="PANTHER" id="PTHR10098">
    <property type="entry name" value="RAPSYN-RELATED"/>
    <property type="match status" value="1"/>
</dbReference>
<evidence type="ECO:0000256" key="1">
    <source>
        <dbReference type="PROSITE-ProRule" id="PRU00339"/>
    </source>
</evidence>
<evidence type="ECO:0000313" key="3">
    <source>
        <dbReference type="Proteomes" id="UP000615026"/>
    </source>
</evidence>
<name>A0A929F8U4_LEPEC</name>
<comment type="caution">
    <text evidence="2">The sequence shown here is derived from an EMBL/GenBank/DDBJ whole genome shotgun (WGS) entry which is preliminary data.</text>
</comment>
<dbReference type="SUPFAM" id="SSF48452">
    <property type="entry name" value="TPR-like"/>
    <property type="match status" value="1"/>
</dbReference>
<reference evidence="2" key="1">
    <citation type="submission" date="2020-10" db="EMBL/GenBank/DDBJ databases">
        <authorList>
            <person name="Castelo-Branco R."/>
            <person name="Eusebio N."/>
            <person name="Adriana R."/>
            <person name="Vieira A."/>
            <person name="Brugerolle De Fraissinette N."/>
            <person name="Rezende De Castro R."/>
            <person name="Schneider M.P."/>
            <person name="Vasconcelos V."/>
            <person name="Leao P.N."/>
        </authorList>
    </citation>
    <scope>NUCLEOTIDE SEQUENCE</scope>
    <source>
        <strain evidence="2">LEGE 11479</strain>
    </source>
</reference>
<feature type="repeat" description="TPR" evidence="1">
    <location>
        <begin position="61"/>
        <end position="94"/>
    </location>
</feature>
<feature type="non-terminal residue" evidence="2">
    <location>
        <position position="1"/>
    </location>
</feature>
<protein>
    <submittedName>
        <fullName evidence="2">Tetratricopeptide repeat protein</fullName>
    </submittedName>
</protein>
<keyword evidence="3" id="KW-1185">Reference proteome</keyword>
<sequence length="155" mass="16911">IALYEESLAIEEKIGNAQGKAATLHQLAILKANQGDVAGAIALYEESLAITEKIGDVQTKAATLHQLAILKANQGDVDGAIELFQESLTIEEKIGYAEGKAATLWWLGQLFAEQKQSPTTGLTYLRQALTIYQQIKSPSQDSLEQTIRRIENNLS</sequence>
<accession>A0A929F8U4</accession>
<dbReference type="EMBL" id="JADEXP010000281">
    <property type="protein sequence ID" value="MBE9069500.1"/>
    <property type="molecule type" value="Genomic_DNA"/>
</dbReference>
<dbReference type="Gene3D" id="1.25.40.10">
    <property type="entry name" value="Tetratricopeptide repeat domain"/>
    <property type="match status" value="1"/>
</dbReference>
<dbReference type="AlphaFoldDB" id="A0A929F8U4"/>
<dbReference type="InterPro" id="IPR019734">
    <property type="entry name" value="TPR_rpt"/>
</dbReference>
<dbReference type="PANTHER" id="PTHR10098:SF108">
    <property type="entry name" value="TETRATRICOPEPTIDE REPEAT PROTEIN 28"/>
    <property type="match status" value="1"/>
</dbReference>
<dbReference type="Proteomes" id="UP000615026">
    <property type="component" value="Unassembled WGS sequence"/>
</dbReference>
<dbReference type="SMART" id="SM00028">
    <property type="entry name" value="TPR"/>
    <property type="match status" value="2"/>
</dbReference>
<keyword evidence="1" id="KW-0802">TPR repeat</keyword>
<evidence type="ECO:0000313" key="2">
    <source>
        <dbReference type="EMBL" id="MBE9069500.1"/>
    </source>
</evidence>